<dbReference type="EMBL" id="CP051152">
    <property type="protein sequence ID" value="QJQ06877.1"/>
    <property type="molecule type" value="Genomic_DNA"/>
</dbReference>
<evidence type="ECO:0000313" key="4">
    <source>
        <dbReference type="EMBL" id="QJQ06877.1"/>
    </source>
</evidence>
<dbReference type="PANTHER" id="PTHR30035">
    <property type="entry name" value="LIPOPROTEIN VACJ-RELATED"/>
    <property type="match status" value="1"/>
</dbReference>
<comment type="similarity">
    <text evidence="1">Belongs to the MlaA family.</text>
</comment>
<reference evidence="4 5" key="1">
    <citation type="journal article" date="2019" name="Int. J. Syst. Evol. Microbiol.">
        <title>Undibacterium piscinae sp. nov., isolated from Korean shiner intestine.</title>
        <authorList>
            <person name="Lee S.Y."/>
            <person name="Kang W."/>
            <person name="Kim P.S."/>
            <person name="Kim H.S."/>
            <person name="Sung H."/>
            <person name="Shin N.R."/>
            <person name="Whon T.W."/>
            <person name="Yun J.H."/>
            <person name="Lee J.Y."/>
            <person name="Lee J.Y."/>
            <person name="Jung M.J."/>
            <person name="Jeong Y.S."/>
            <person name="Tak E.J."/>
            <person name="Han J.E."/>
            <person name="Hyun D.W."/>
            <person name="Kang M.S."/>
            <person name="Lee K.E."/>
            <person name="Lee B.H."/>
            <person name="Bae J.W."/>
        </authorList>
    </citation>
    <scope>NUCLEOTIDE SEQUENCE [LARGE SCALE GENOMIC DNA]</scope>
    <source>
        <strain evidence="4 5">S11R28</strain>
    </source>
</reference>
<evidence type="ECO:0000256" key="3">
    <source>
        <dbReference type="SAM" id="Phobius"/>
    </source>
</evidence>
<evidence type="ECO:0000256" key="2">
    <source>
        <dbReference type="ARBA" id="ARBA00022729"/>
    </source>
</evidence>
<accession>A0A6M4A8K4</accession>
<dbReference type="PANTHER" id="PTHR30035:SF3">
    <property type="entry name" value="INTERMEMBRANE PHOSPHOLIPID TRANSPORT SYSTEM LIPOPROTEIN MLAA"/>
    <property type="match status" value="1"/>
</dbReference>
<keyword evidence="3" id="KW-1133">Transmembrane helix</keyword>
<keyword evidence="3" id="KW-0472">Membrane</keyword>
<evidence type="ECO:0000313" key="5">
    <source>
        <dbReference type="Proteomes" id="UP000274350"/>
    </source>
</evidence>
<keyword evidence="2" id="KW-0732">Signal</keyword>
<protein>
    <submittedName>
        <fullName evidence="4">VacJ family lipoprotein</fullName>
    </submittedName>
</protein>
<feature type="transmembrane region" description="Helical" evidence="3">
    <location>
        <begin position="21"/>
        <end position="44"/>
    </location>
</feature>
<dbReference type="OrthoDB" id="9785326at2"/>
<dbReference type="GO" id="GO:0120010">
    <property type="term" value="P:intermembrane phospholipid transfer"/>
    <property type="evidence" value="ECO:0007669"/>
    <property type="project" value="TreeGrafter"/>
</dbReference>
<dbReference type="AlphaFoldDB" id="A0A6M4A8K4"/>
<dbReference type="KEGG" id="upi:EJG51_014660"/>
<sequence>MNWRLSHSSKLNANSYCAWQGLSRLITVIGLSLFLGACSTVGSIKSGAGTTIDSIKTGASNTIDNLSVKTNIGNNPRDPLEGFNRVIFNFNDGLDEYLLKPTAEIYRSVLPSFAQTAIGNFFGNAGDIWTAANNVMQGKLADGVNDAMRVVFNSTIGLGGVIDIASAAGMPKHRADFGQTLGRWGVRSGPYVVLPLLGASTLRDTVATPVDFKGDFLFSQTSVSVRNTSTALRFIDKRASVLDAGRLIEEAALDKYVFIRDAYLQRRAGQINPDDD</sequence>
<dbReference type="InterPro" id="IPR007428">
    <property type="entry name" value="MlaA"/>
</dbReference>
<dbReference type="Proteomes" id="UP000274350">
    <property type="component" value="Chromosome"/>
</dbReference>
<keyword evidence="3" id="KW-0812">Transmembrane</keyword>
<gene>
    <name evidence="4" type="ORF">EJG51_014660</name>
</gene>
<proteinExistence type="inferred from homology"/>
<dbReference type="GO" id="GO:0016020">
    <property type="term" value="C:membrane"/>
    <property type="evidence" value="ECO:0007669"/>
    <property type="project" value="InterPro"/>
</dbReference>
<keyword evidence="4" id="KW-0449">Lipoprotein</keyword>
<dbReference type="Pfam" id="PF04333">
    <property type="entry name" value="MlaA"/>
    <property type="match status" value="1"/>
</dbReference>
<dbReference type="PRINTS" id="PR01805">
    <property type="entry name" value="VACJLIPOPROT"/>
</dbReference>
<name>A0A6M4A8K4_9BURK</name>
<keyword evidence="5" id="KW-1185">Reference proteome</keyword>
<evidence type="ECO:0000256" key="1">
    <source>
        <dbReference type="ARBA" id="ARBA00010634"/>
    </source>
</evidence>
<organism evidence="4 5">
    <name type="scientific">Undibacterium piscinae</name>
    <dbReference type="NCBI Taxonomy" id="2495591"/>
    <lineage>
        <taxon>Bacteria</taxon>
        <taxon>Pseudomonadati</taxon>
        <taxon>Pseudomonadota</taxon>
        <taxon>Betaproteobacteria</taxon>
        <taxon>Burkholderiales</taxon>
        <taxon>Oxalobacteraceae</taxon>
        <taxon>Undibacterium</taxon>
    </lineage>
</organism>